<dbReference type="GO" id="GO:0004176">
    <property type="term" value="F:ATP-dependent peptidase activity"/>
    <property type="evidence" value="ECO:0007669"/>
    <property type="project" value="InterPro"/>
</dbReference>
<dbReference type="GO" id="GO:0006508">
    <property type="term" value="P:proteolysis"/>
    <property type="evidence" value="ECO:0007669"/>
    <property type="project" value="InterPro"/>
</dbReference>
<feature type="domain" description="Lon proteolytic" evidence="3">
    <location>
        <begin position="1"/>
        <end position="45"/>
    </location>
</feature>
<gene>
    <name evidence="4" type="ORF">ENJ12_02240</name>
</gene>
<comment type="caution">
    <text evidence="1">Lacks conserved residue(s) required for the propagation of feature annotation.</text>
</comment>
<feature type="compositionally biased region" description="Low complexity" evidence="2">
    <location>
        <begin position="55"/>
        <end position="65"/>
    </location>
</feature>
<comment type="caution">
    <text evidence="4">The sequence shown here is derived from an EMBL/GenBank/DDBJ whole genome shotgun (WGS) entry which is preliminary data.</text>
</comment>
<dbReference type="PROSITE" id="PS51786">
    <property type="entry name" value="LON_PROTEOLYTIC"/>
    <property type="match status" value="1"/>
</dbReference>
<name>A0A831W9M6_9GAMM</name>
<feature type="compositionally biased region" description="Basic residues" evidence="2">
    <location>
        <begin position="66"/>
        <end position="78"/>
    </location>
</feature>
<evidence type="ECO:0000256" key="1">
    <source>
        <dbReference type="PROSITE-ProRule" id="PRU01122"/>
    </source>
</evidence>
<feature type="non-terminal residue" evidence="4">
    <location>
        <position position="1"/>
    </location>
</feature>
<feature type="region of interest" description="Disordered" evidence="2">
    <location>
        <begin position="46"/>
        <end position="78"/>
    </location>
</feature>
<evidence type="ECO:0000313" key="4">
    <source>
        <dbReference type="EMBL" id="HEC05642.1"/>
    </source>
</evidence>
<sequence>GGIKTVIIPEENERDLKEMPANITRSLDIRPVKWIDEVLEIALLEQPAPREKSKAAATAASAKAGAGKKPRGKRLTTH</sequence>
<dbReference type="InterPro" id="IPR008269">
    <property type="entry name" value="Lon_proteolytic"/>
</dbReference>
<evidence type="ECO:0000256" key="2">
    <source>
        <dbReference type="SAM" id="MobiDB-lite"/>
    </source>
</evidence>
<dbReference type="Gene3D" id="3.30.230.10">
    <property type="match status" value="1"/>
</dbReference>
<dbReference type="SUPFAM" id="SSF54211">
    <property type="entry name" value="Ribosomal protein S5 domain 2-like"/>
    <property type="match status" value="1"/>
</dbReference>
<evidence type="ECO:0000259" key="3">
    <source>
        <dbReference type="PROSITE" id="PS51786"/>
    </source>
</evidence>
<dbReference type="Proteomes" id="UP000886339">
    <property type="component" value="Unassembled WGS sequence"/>
</dbReference>
<protein>
    <recommendedName>
        <fullName evidence="3">Lon proteolytic domain-containing protein</fullName>
    </recommendedName>
</protein>
<dbReference type="Pfam" id="PF05362">
    <property type="entry name" value="Lon_C"/>
    <property type="match status" value="1"/>
</dbReference>
<reference evidence="4" key="1">
    <citation type="journal article" date="2020" name="mSystems">
        <title>Genome- and Community-Level Interaction Insights into Carbon Utilization and Element Cycling Functions of Hydrothermarchaeota in Hydrothermal Sediment.</title>
        <authorList>
            <person name="Zhou Z."/>
            <person name="Liu Y."/>
            <person name="Xu W."/>
            <person name="Pan J."/>
            <person name="Luo Z.H."/>
            <person name="Li M."/>
        </authorList>
    </citation>
    <scope>NUCLEOTIDE SEQUENCE [LARGE SCALE GENOMIC DNA]</scope>
    <source>
        <strain evidence="4">HyVt-458</strain>
    </source>
</reference>
<dbReference type="InterPro" id="IPR020568">
    <property type="entry name" value="Ribosomal_Su5_D2-typ_SF"/>
</dbReference>
<dbReference type="AlphaFoldDB" id="A0A831W9M6"/>
<proteinExistence type="predicted"/>
<accession>A0A831W9M6</accession>
<dbReference type="EMBL" id="DRLF01000088">
    <property type="protein sequence ID" value="HEC05642.1"/>
    <property type="molecule type" value="Genomic_DNA"/>
</dbReference>
<organism evidence="4">
    <name type="scientific">Thiolapillus brandeum</name>
    <dbReference type="NCBI Taxonomy" id="1076588"/>
    <lineage>
        <taxon>Bacteria</taxon>
        <taxon>Pseudomonadati</taxon>
        <taxon>Pseudomonadota</taxon>
        <taxon>Gammaproteobacteria</taxon>
        <taxon>Chromatiales</taxon>
        <taxon>Sedimenticolaceae</taxon>
        <taxon>Thiolapillus</taxon>
    </lineage>
</organism>
<dbReference type="GO" id="GO:0004252">
    <property type="term" value="F:serine-type endopeptidase activity"/>
    <property type="evidence" value="ECO:0007669"/>
    <property type="project" value="InterPro"/>
</dbReference>
<dbReference type="InterPro" id="IPR014721">
    <property type="entry name" value="Ribsml_uS5_D2-typ_fold_subgr"/>
</dbReference>